<evidence type="ECO:0000313" key="1">
    <source>
        <dbReference type="EMBL" id="MBB4935380.1"/>
    </source>
</evidence>
<organism evidence="1 2">
    <name type="scientific">Lipingzhangella halophila</name>
    <dbReference type="NCBI Taxonomy" id="1783352"/>
    <lineage>
        <taxon>Bacteria</taxon>
        <taxon>Bacillati</taxon>
        <taxon>Actinomycetota</taxon>
        <taxon>Actinomycetes</taxon>
        <taxon>Streptosporangiales</taxon>
        <taxon>Nocardiopsidaceae</taxon>
        <taxon>Lipingzhangella</taxon>
    </lineage>
</organism>
<name>A0A7W7RNS1_9ACTN</name>
<comment type="caution">
    <text evidence="1">The sequence shown here is derived from an EMBL/GenBank/DDBJ whole genome shotgun (WGS) entry which is preliminary data.</text>
</comment>
<evidence type="ECO:0008006" key="3">
    <source>
        <dbReference type="Google" id="ProtNLM"/>
    </source>
</evidence>
<protein>
    <recommendedName>
        <fullName evidence="3">Helix-turn-helix protein</fullName>
    </recommendedName>
</protein>
<proteinExistence type="predicted"/>
<reference evidence="1 2" key="1">
    <citation type="submission" date="2020-08" db="EMBL/GenBank/DDBJ databases">
        <title>Sequencing the genomes of 1000 actinobacteria strains.</title>
        <authorList>
            <person name="Klenk H.-P."/>
        </authorList>
    </citation>
    <scope>NUCLEOTIDE SEQUENCE [LARGE SCALE GENOMIC DNA]</scope>
    <source>
        <strain evidence="1 2">DSM 102030</strain>
    </source>
</reference>
<dbReference type="EMBL" id="JACHJT010000002">
    <property type="protein sequence ID" value="MBB4935380.1"/>
    <property type="molecule type" value="Genomic_DNA"/>
</dbReference>
<gene>
    <name evidence="1" type="ORF">F4561_006274</name>
</gene>
<sequence length="121" mass="13209">MSVSGFDGRPQPYDRIRPDGHHRAVLPAAGTLAGWLNDRIELSGMGDRELRAVGARLRELRTSAGWSINNLAYQAGVAGGSSGGMFRVLNGPRPCPLPRRAVPCRQRTWQPEPAGPDWLPR</sequence>
<accession>A0A7W7RNS1</accession>
<dbReference type="Proteomes" id="UP000523007">
    <property type="component" value="Unassembled WGS sequence"/>
</dbReference>
<evidence type="ECO:0000313" key="2">
    <source>
        <dbReference type="Proteomes" id="UP000523007"/>
    </source>
</evidence>
<dbReference type="AlphaFoldDB" id="A0A7W7RNS1"/>
<keyword evidence="2" id="KW-1185">Reference proteome</keyword>